<feature type="domain" description="YetF C-terminal" evidence="8">
    <location>
        <begin position="92"/>
        <end position="158"/>
    </location>
</feature>
<evidence type="ECO:0000259" key="9">
    <source>
        <dbReference type="Pfam" id="PF20730"/>
    </source>
</evidence>
<gene>
    <name evidence="10" type="ORF">FHD67_03955</name>
</gene>
<evidence type="ECO:0000256" key="5">
    <source>
        <dbReference type="ARBA" id="ARBA00022989"/>
    </source>
</evidence>
<dbReference type="Gene3D" id="3.30.240.20">
    <property type="entry name" value="bsu07140 like domains"/>
    <property type="match status" value="1"/>
</dbReference>
<dbReference type="Proteomes" id="UP000304880">
    <property type="component" value="Unassembled WGS sequence"/>
</dbReference>
<keyword evidence="11" id="KW-1185">Reference proteome</keyword>
<dbReference type="Pfam" id="PF04239">
    <property type="entry name" value="DUF421"/>
    <property type="match status" value="1"/>
</dbReference>
<evidence type="ECO:0000313" key="10">
    <source>
        <dbReference type="EMBL" id="TNH40777.1"/>
    </source>
</evidence>
<dbReference type="AlphaFoldDB" id="A0A5C4RAK2"/>
<dbReference type="RefSeq" id="WP_052715252.1">
    <property type="nucleotide sequence ID" value="NZ_VDDC01000007.1"/>
</dbReference>
<evidence type="ECO:0000256" key="4">
    <source>
        <dbReference type="ARBA" id="ARBA00022692"/>
    </source>
</evidence>
<dbReference type="InterPro" id="IPR023090">
    <property type="entry name" value="UPF0702_alpha/beta_dom_sf"/>
</dbReference>
<comment type="caution">
    <text evidence="10">The sequence shown here is derived from an EMBL/GenBank/DDBJ whole genome shotgun (WGS) entry which is preliminary data.</text>
</comment>
<keyword evidence="6 7" id="KW-0472">Membrane</keyword>
<comment type="similarity">
    <text evidence="2">Belongs to the UPF0702 family.</text>
</comment>
<proteinExistence type="inferred from homology"/>
<accession>A0A5C4RAK2</accession>
<reference evidence="10 11" key="1">
    <citation type="submission" date="2019-06" db="EMBL/GenBank/DDBJ databases">
        <authorList>
            <person name="Li J."/>
        </authorList>
    </citation>
    <scope>NUCLEOTIDE SEQUENCE [LARGE SCALE GENOMIC DNA]</scope>
    <source>
        <strain evidence="10 11">CGMCC 1.8012</strain>
    </source>
</reference>
<dbReference type="EMBL" id="VDDC01000007">
    <property type="protein sequence ID" value="TNH40777.1"/>
    <property type="molecule type" value="Genomic_DNA"/>
</dbReference>
<dbReference type="PANTHER" id="PTHR34582">
    <property type="entry name" value="UPF0702 TRANSMEMBRANE PROTEIN YCAP"/>
    <property type="match status" value="1"/>
</dbReference>
<dbReference type="InterPro" id="IPR048454">
    <property type="entry name" value="YetF_N"/>
</dbReference>
<evidence type="ECO:0000259" key="8">
    <source>
        <dbReference type="Pfam" id="PF04239"/>
    </source>
</evidence>
<evidence type="ECO:0000256" key="2">
    <source>
        <dbReference type="ARBA" id="ARBA00006448"/>
    </source>
</evidence>
<comment type="subcellular location">
    <subcellularLocation>
        <location evidence="1">Cell membrane</location>
        <topology evidence="1">Multi-pass membrane protein</topology>
    </subcellularLocation>
</comment>
<dbReference type="GeneID" id="97049337"/>
<evidence type="ECO:0000256" key="7">
    <source>
        <dbReference type="SAM" id="Phobius"/>
    </source>
</evidence>
<keyword evidence="5 7" id="KW-1133">Transmembrane helix</keyword>
<feature type="domain" description="YetF-like N-terminal transmembrane" evidence="9">
    <location>
        <begin position="22"/>
        <end position="87"/>
    </location>
</feature>
<name>A0A5C4RAK2_9RHOB</name>
<sequence>MDWGAMFFQGWEGIVRTLLVGTLAYVVLVAFLRIAGKRSLAKLNAFDFVVTVALGSILASILLQESIALAEGATAIGLLLLLQFIVTYGSVHSATFARLIRSEPSLLARDGRFCSATMTQQRLTEDEIMGVVRSAGARDIAEVRFVILEADGTISVSLQP</sequence>
<organism evidence="10 11">
    <name type="scientific">Paracoccus haeundaensis</name>
    <dbReference type="NCBI Taxonomy" id="225362"/>
    <lineage>
        <taxon>Bacteria</taxon>
        <taxon>Pseudomonadati</taxon>
        <taxon>Pseudomonadota</taxon>
        <taxon>Alphaproteobacteria</taxon>
        <taxon>Rhodobacterales</taxon>
        <taxon>Paracoccaceae</taxon>
        <taxon>Paracoccus</taxon>
    </lineage>
</organism>
<dbReference type="GO" id="GO:0005886">
    <property type="term" value="C:plasma membrane"/>
    <property type="evidence" value="ECO:0007669"/>
    <property type="project" value="UniProtKB-SubCell"/>
</dbReference>
<dbReference type="InterPro" id="IPR007353">
    <property type="entry name" value="DUF421"/>
</dbReference>
<keyword evidence="4 7" id="KW-0812">Transmembrane</keyword>
<protein>
    <submittedName>
        <fullName evidence="10">DUF421 domain-containing protein</fullName>
    </submittedName>
</protein>
<evidence type="ECO:0000313" key="11">
    <source>
        <dbReference type="Proteomes" id="UP000304880"/>
    </source>
</evidence>
<evidence type="ECO:0000256" key="1">
    <source>
        <dbReference type="ARBA" id="ARBA00004651"/>
    </source>
</evidence>
<dbReference type="PANTHER" id="PTHR34582:SF6">
    <property type="entry name" value="UPF0702 TRANSMEMBRANE PROTEIN YCAP"/>
    <property type="match status" value="1"/>
</dbReference>
<feature type="transmembrane region" description="Helical" evidence="7">
    <location>
        <begin position="44"/>
        <end position="63"/>
    </location>
</feature>
<evidence type="ECO:0000256" key="3">
    <source>
        <dbReference type="ARBA" id="ARBA00022475"/>
    </source>
</evidence>
<evidence type="ECO:0000256" key="6">
    <source>
        <dbReference type="ARBA" id="ARBA00023136"/>
    </source>
</evidence>
<dbReference type="Pfam" id="PF20730">
    <property type="entry name" value="YetF_N"/>
    <property type="match status" value="1"/>
</dbReference>
<feature type="transmembrane region" description="Helical" evidence="7">
    <location>
        <begin position="69"/>
        <end position="91"/>
    </location>
</feature>
<keyword evidence="3" id="KW-1003">Cell membrane</keyword>
<feature type="transmembrane region" description="Helical" evidence="7">
    <location>
        <begin position="13"/>
        <end position="32"/>
    </location>
</feature>